<sequence length="265" mass="29828">MKSLKGLFDFYINSSIHVAFAVLALALITEKQLDLELDLYFNLFIFLGTITGYNFVKYAALAGLHHRNLTDRLKMIQTFSFICFIGLVYVAYQFTVSFWISCIPLALLTVLYAIPFLPHKTNLRKVPSIKIFIIAAVWAGVTVYLPVAYSVTNFSTEFYLEIAQRFMLVLALIIPFEIRDLTYDSNALGTLPQVLGIKKTKLVGLSMVLGCMVLEAFKANAFSTYAILLLTALAIIRSNSKQPHYYASFVVEGIPILWGIFILAF</sequence>
<dbReference type="RefSeq" id="WP_072984159.1">
    <property type="nucleotide sequence ID" value="NZ_FQXT01000005.1"/>
</dbReference>
<keyword evidence="1" id="KW-1133">Transmembrane helix</keyword>
<gene>
    <name evidence="2" type="ORF">DSM01_2562</name>
    <name evidence="3" type="ORF">SAMN04487999_2883</name>
</gene>
<proteinExistence type="predicted"/>
<name>A0A1M5ZBJ1_9FLAO</name>
<feature type="transmembrane region" description="Helical" evidence="1">
    <location>
        <begin position="222"/>
        <end position="238"/>
    </location>
</feature>
<evidence type="ECO:0000313" key="5">
    <source>
        <dbReference type="Proteomes" id="UP000290037"/>
    </source>
</evidence>
<keyword evidence="1" id="KW-0472">Membrane</keyword>
<keyword evidence="5" id="KW-1185">Reference proteome</keyword>
<feature type="transmembrane region" description="Helical" evidence="1">
    <location>
        <begin position="40"/>
        <end position="61"/>
    </location>
</feature>
<feature type="transmembrane region" description="Helical" evidence="1">
    <location>
        <begin position="129"/>
        <end position="152"/>
    </location>
</feature>
<reference evidence="4" key="1">
    <citation type="submission" date="2016-11" db="EMBL/GenBank/DDBJ databases">
        <authorList>
            <person name="Varghese N."/>
            <person name="Submissions S."/>
        </authorList>
    </citation>
    <scope>NUCLEOTIDE SEQUENCE [LARGE SCALE GENOMIC DNA]</scope>
    <source>
        <strain evidence="4">DSM 19859</strain>
    </source>
</reference>
<feature type="transmembrane region" description="Helical" evidence="1">
    <location>
        <begin position="73"/>
        <end position="92"/>
    </location>
</feature>
<evidence type="ECO:0000313" key="4">
    <source>
        <dbReference type="Proteomes" id="UP000184240"/>
    </source>
</evidence>
<evidence type="ECO:0008006" key="6">
    <source>
        <dbReference type="Google" id="ProtNLM"/>
    </source>
</evidence>
<reference evidence="2 5" key="3">
    <citation type="submission" date="2018-07" db="EMBL/GenBank/DDBJ databases">
        <title>Leeuwenhoekiella genomics.</title>
        <authorList>
            <person name="Tahon G."/>
            <person name="Willems A."/>
        </authorList>
    </citation>
    <scope>NUCLEOTIDE SEQUENCE [LARGE SCALE GENOMIC DNA]</scope>
    <source>
        <strain evidence="2 5">LMG 24856</strain>
    </source>
</reference>
<accession>A0A1M5ZBJ1</accession>
<keyword evidence="1" id="KW-0812">Transmembrane</keyword>
<dbReference type="STRING" id="573501.SAMN04487999_2883"/>
<feature type="transmembrane region" description="Helical" evidence="1">
    <location>
        <begin position="98"/>
        <end position="117"/>
    </location>
</feature>
<dbReference type="EMBL" id="FQXT01000005">
    <property type="protein sequence ID" value="SHI21552.1"/>
    <property type="molecule type" value="Genomic_DNA"/>
</dbReference>
<evidence type="ECO:0000313" key="2">
    <source>
        <dbReference type="EMBL" id="RXG28055.1"/>
    </source>
</evidence>
<feature type="transmembrane region" description="Helical" evidence="1">
    <location>
        <begin position="7"/>
        <end position="28"/>
    </location>
</feature>
<protein>
    <recommendedName>
        <fullName evidence="6">UbiA prenyltransferase family protein</fullName>
    </recommendedName>
</protein>
<feature type="transmembrane region" description="Helical" evidence="1">
    <location>
        <begin position="245"/>
        <end position="264"/>
    </location>
</feature>
<organism evidence="3 4">
    <name type="scientific">Leeuwenhoekiella palythoae</name>
    <dbReference type="NCBI Taxonomy" id="573501"/>
    <lineage>
        <taxon>Bacteria</taxon>
        <taxon>Pseudomonadati</taxon>
        <taxon>Bacteroidota</taxon>
        <taxon>Flavobacteriia</taxon>
        <taxon>Flavobacteriales</taxon>
        <taxon>Flavobacteriaceae</taxon>
        <taxon>Leeuwenhoekiella</taxon>
    </lineage>
</organism>
<reference evidence="3" key="2">
    <citation type="submission" date="2016-11" db="EMBL/GenBank/DDBJ databases">
        <authorList>
            <person name="Jaros S."/>
            <person name="Januszkiewicz K."/>
            <person name="Wedrychowicz H."/>
        </authorList>
    </citation>
    <scope>NUCLEOTIDE SEQUENCE [LARGE SCALE GENOMIC DNA]</scope>
    <source>
        <strain evidence="3">DSM 19859</strain>
    </source>
</reference>
<evidence type="ECO:0000256" key="1">
    <source>
        <dbReference type="SAM" id="Phobius"/>
    </source>
</evidence>
<dbReference type="AlphaFoldDB" id="A0A1M5ZBJ1"/>
<evidence type="ECO:0000313" key="3">
    <source>
        <dbReference type="EMBL" id="SHI21552.1"/>
    </source>
</evidence>
<dbReference type="OrthoDB" id="1467772at2"/>
<dbReference type="Proteomes" id="UP000184240">
    <property type="component" value="Unassembled WGS sequence"/>
</dbReference>
<dbReference type="Proteomes" id="UP000290037">
    <property type="component" value="Unassembled WGS sequence"/>
</dbReference>
<dbReference type="EMBL" id="QOVN01000005">
    <property type="protein sequence ID" value="RXG28055.1"/>
    <property type="molecule type" value="Genomic_DNA"/>
</dbReference>